<sequence length="289" mass="31445">EAPNPLLHIEGFGVLGLPLSAPEAKRVISTSVTQQAPFGMGERTVVDKTVRDTWEIDGSKIQFGNPRWTTWMADVVVPHICGNLGVNIASTAPRAELYKLLLYETGSHFLPHQDTEKAPGMFATIVIVLPSEFSGGSLHLSHAGKTETIDIATKSTSMTHALAWYTDVYHSVYPVASGYRLALSYNLVHSKSLKPSLNVLAEKTTILRHVLLSWKQAKEGKVALQMSVTDQLCYLLSHEYSQVNLLASALKGKDASIVAQLKPIAEELGFGLFIANIELYKSGPGADYG</sequence>
<evidence type="ECO:0000259" key="1">
    <source>
        <dbReference type="Pfam" id="PF13640"/>
    </source>
</evidence>
<feature type="non-terminal residue" evidence="2">
    <location>
        <position position="1"/>
    </location>
</feature>
<reference evidence="2 3" key="1">
    <citation type="submission" date="2015-04" db="EMBL/GenBank/DDBJ databases">
        <title>Complete genome sequence of Schizopora paradoxa KUC8140, a cosmopolitan wood degrader in East Asia.</title>
        <authorList>
            <consortium name="DOE Joint Genome Institute"/>
            <person name="Min B."/>
            <person name="Park H."/>
            <person name="Jang Y."/>
            <person name="Kim J.-J."/>
            <person name="Kim K.H."/>
            <person name="Pangilinan J."/>
            <person name="Lipzen A."/>
            <person name="Riley R."/>
            <person name="Grigoriev I.V."/>
            <person name="Spatafora J.W."/>
            <person name="Choi I.-G."/>
        </authorList>
    </citation>
    <scope>NUCLEOTIDE SEQUENCE [LARGE SCALE GENOMIC DNA]</scope>
    <source>
        <strain evidence="2 3">KUC8140</strain>
    </source>
</reference>
<protein>
    <recommendedName>
        <fullName evidence="1">Prolyl 4-hydroxylase alpha subunit Fe(2+) 2OG dioxygenase domain-containing protein</fullName>
    </recommendedName>
</protein>
<dbReference type="InterPro" id="IPR044862">
    <property type="entry name" value="Pro_4_hyd_alph_FE2OG_OXY"/>
</dbReference>
<keyword evidence="3" id="KW-1185">Reference proteome</keyword>
<dbReference type="Gene3D" id="2.60.120.620">
    <property type="entry name" value="q2cbj1_9rhob like domain"/>
    <property type="match status" value="1"/>
</dbReference>
<proteinExistence type="predicted"/>
<dbReference type="Proteomes" id="UP000053477">
    <property type="component" value="Unassembled WGS sequence"/>
</dbReference>
<dbReference type="PANTHER" id="PTHR33099">
    <property type="entry name" value="FE2OG DIOXYGENASE DOMAIN-CONTAINING PROTEIN"/>
    <property type="match status" value="1"/>
</dbReference>
<dbReference type="InParanoid" id="A0A0H2S3B3"/>
<dbReference type="PANTHER" id="PTHR33099:SF7">
    <property type="entry name" value="MYND-TYPE DOMAIN-CONTAINING PROTEIN"/>
    <property type="match status" value="1"/>
</dbReference>
<dbReference type="AlphaFoldDB" id="A0A0H2S3B3"/>
<gene>
    <name evidence="2" type="ORF">SCHPADRAFT_806563</name>
</gene>
<dbReference type="Pfam" id="PF13640">
    <property type="entry name" value="2OG-FeII_Oxy_3"/>
    <property type="match status" value="1"/>
</dbReference>
<evidence type="ECO:0000313" key="2">
    <source>
        <dbReference type="EMBL" id="KLO18810.1"/>
    </source>
</evidence>
<name>A0A0H2S3B3_9AGAM</name>
<feature type="domain" description="Prolyl 4-hydroxylase alpha subunit Fe(2+) 2OG dioxygenase" evidence="1">
    <location>
        <begin position="99"/>
        <end position="186"/>
    </location>
</feature>
<feature type="non-terminal residue" evidence="2">
    <location>
        <position position="289"/>
    </location>
</feature>
<dbReference type="EMBL" id="KQ085891">
    <property type="protein sequence ID" value="KLO18810.1"/>
    <property type="molecule type" value="Genomic_DNA"/>
</dbReference>
<dbReference type="OrthoDB" id="124582at2759"/>
<evidence type="ECO:0000313" key="3">
    <source>
        <dbReference type="Proteomes" id="UP000053477"/>
    </source>
</evidence>
<accession>A0A0H2S3B3</accession>
<organism evidence="2 3">
    <name type="scientific">Schizopora paradoxa</name>
    <dbReference type="NCBI Taxonomy" id="27342"/>
    <lineage>
        <taxon>Eukaryota</taxon>
        <taxon>Fungi</taxon>
        <taxon>Dikarya</taxon>
        <taxon>Basidiomycota</taxon>
        <taxon>Agaricomycotina</taxon>
        <taxon>Agaricomycetes</taxon>
        <taxon>Hymenochaetales</taxon>
        <taxon>Schizoporaceae</taxon>
        <taxon>Schizopora</taxon>
    </lineage>
</organism>